<gene>
    <name evidence="2" type="ORF">BWR60_13435</name>
</gene>
<dbReference type="STRING" id="1122125.GCA_000423185_05870"/>
<dbReference type="RefSeq" id="WP_088151541.1">
    <property type="nucleotide sequence ID" value="NZ_NHON01000021.1"/>
</dbReference>
<dbReference type="AlphaFoldDB" id="A0A211ZN29"/>
<dbReference type="InterPro" id="IPR001466">
    <property type="entry name" value="Beta-lactam-related"/>
</dbReference>
<proteinExistence type="predicted"/>
<dbReference type="InterPro" id="IPR012338">
    <property type="entry name" value="Beta-lactam/transpept-like"/>
</dbReference>
<dbReference type="SUPFAM" id="SSF56601">
    <property type="entry name" value="beta-lactamase/transpeptidase-like"/>
    <property type="match status" value="1"/>
</dbReference>
<feature type="domain" description="Beta-lactamase-related" evidence="1">
    <location>
        <begin position="26"/>
        <end position="339"/>
    </location>
</feature>
<sequence length="543" mass="58456">MSHDSPLPQDLPRDLNARIDGLFARWARPDSPGAAVSVTRHGREIHRGCYGMADLAHAVPIDARTVIRIGSQTKQFTVLLALMLEAEGKLSMEDDVRRHLPWLPAYPQTVTLRHLAANVGGLRDFLEIMMLGGLPLGAPSTRAGARRIIGRHGGVNFRPGTDLIYCNTGFFLLSEIVEQVSGQSFNQLLEERITGPLGMRDTRLMRWDSEILPRLADHHSRSPDGGWHKAQWGVVLGGEGGMVSTLEDMKAWLANLDAPKVGTPEMLARMSAPGAVIDGTPSPYGLGLVTCRYRGLSSIGHGGGVAGGRSESVRFPEAGIGIVILGNTDDMGPFSLARRILDLVLGHEPGPPRAEGAADRLARAAGLYRAEDGDDVFGIAVKDGEPVVVSNMGGGLPIEQAGEDSFMPERGIVPLEFTPRADGDIDTRWFGRARRFRRLSDAALPTAPGLAGRYADDATGFAAEIGAEDGETVLRLRTPHGAWEATLEARAPDLHLALPRRVFEDVPPPAVEAGGWLFTVRLVPGGIVLNDDRTKHLHLARTA</sequence>
<organism evidence="2 3">
    <name type="scientific">Inquilinus limosus</name>
    <dbReference type="NCBI Taxonomy" id="171674"/>
    <lineage>
        <taxon>Bacteria</taxon>
        <taxon>Pseudomonadati</taxon>
        <taxon>Pseudomonadota</taxon>
        <taxon>Alphaproteobacteria</taxon>
        <taxon>Rhodospirillales</taxon>
        <taxon>Rhodospirillaceae</taxon>
        <taxon>Inquilinus</taxon>
    </lineage>
</organism>
<dbReference type="OrthoDB" id="7791015at2"/>
<accession>A0A211ZN29</accession>
<name>A0A211ZN29_9PROT</name>
<evidence type="ECO:0000313" key="3">
    <source>
        <dbReference type="Proteomes" id="UP000196655"/>
    </source>
</evidence>
<evidence type="ECO:0000313" key="2">
    <source>
        <dbReference type="EMBL" id="OWJ66650.1"/>
    </source>
</evidence>
<dbReference type="PANTHER" id="PTHR46825:SF9">
    <property type="entry name" value="BETA-LACTAMASE-RELATED DOMAIN-CONTAINING PROTEIN"/>
    <property type="match status" value="1"/>
</dbReference>
<evidence type="ECO:0000259" key="1">
    <source>
        <dbReference type="Pfam" id="PF00144"/>
    </source>
</evidence>
<comment type="caution">
    <text evidence="2">The sequence shown here is derived from an EMBL/GenBank/DDBJ whole genome shotgun (WGS) entry which is preliminary data.</text>
</comment>
<dbReference type="Gene3D" id="3.40.710.10">
    <property type="entry name" value="DD-peptidase/beta-lactamase superfamily"/>
    <property type="match status" value="1"/>
</dbReference>
<reference evidence="3" key="1">
    <citation type="submission" date="2017-05" db="EMBL/GenBank/DDBJ databases">
        <authorList>
            <person name="Macchi M."/>
            <person name="Festa S."/>
            <person name="Coppotelli B.M."/>
            <person name="Morelli I.S."/>
        </authorList>
    </citation>
    <scope>NUCLEOTIDE SEQUENCE [LARGE SCALE GENOMIC DNA]</scope>
    <source>
        <strain evidence="3">I</strain>
    </source>
</reference>
<keyword evidence="3" id="KW-1185">Reference proteome</keyword>
<dbReference type="PANTHER" id="PTHR46825">
    <property type="entry name" value="D-ALANYL-D-ALANINE-CARBOXYPEPTIDASE/ENDOPEPTIDASE AMPH"/>
    <property type="match status" value="1"/>
</dbReference>
<dbReference type="EMBL" id="NHON01000021">
    <property type="protein sequence ID" value="OWJ66650.1"/>
    <property type="molecule type" value="Genomic_DNA"/>
</dbReference>
<protein>
    <recommendedName>
        <fullName evidence="1">Beta-lactamase-related domain-containing protein</fullName>
    </recommendedName>
</protein>
<dbReference type="InterPro" id="IPR050491">
    <property type="entry name" value="AmpC-like"/>
</dbReference>
<dbReference type="Proteomes" id="UP000196655">
    <property type="component" value="Unassembled WGS sequence"/>
</dbReference>
<dbReference type="Pfam" id="PF00144">
    <property type="entry name" value="Beta-lactamase"/>
    <property type="match status" value="1"/>
</dbReference>